<evidence type="ECO:0000256" key="2">
    <source>
        <dbReference type="PROSITE-ProRule" id="PRU00259"/>
    </source>
</evidence>
<dbReference type="InterPro" id="IPR056597">
    <property type="entry name" value="ARM_LRRK2"/>
</dbReference>
<dbReference type="PROSITE" id="PS50176">
    <property type="entry name" value="ARM_REPEAT"/>
    <property type="match status" value="1"/>
</dbReference>
<organism evidence="4">
    <name type="scientific">Grammatophora oceanica</name>
    <dbReference type="NCBI Taxonomy" id="210454"/>
    <lineage>
        <taxon>Eukaryota</taxon>
        <taxon>Sar</taxon>
        <taxon>Stramenopiles</taxon>
        <taxon>Ochrophyta</taxon>
        <taxon>Bacillariophyta</taxon>
        <taxon>Fragilariophyceae</taxon>
        <taxon>Fragilariophycidae</taxon>
        <taxon>Rhabdonematales</taxon>
        <taxon>Grammatophoraceae</taxon>
        <taxon>Grammatophora</taxon>
    </lineage>
</organism>
<dbReference type="InterPro" id="IPR011989">
    <property type="entry name" value="ARM-like"/>
</dbReference>
<dbReference type="Pfam" id="PF23744">
    <property type="entry name" value="ARM_LRRK2"/>
    <property type="match status" value="1"/>
</dbReference>
<dbReference type="Gene3D" id="1.25.10.10">
    <property type="entry name" value="Leucine-rich Repeat Variant"/>
    <property type="match status" value="1"/>
</dbReference>
<feature type="domain" description="LRRK2 ARM repeat" evidence="3">
    <location>
        <begin position="23"/>
        <end position="184"/>
    </location>
</feature>
<accession>A0A7S1V065</accession>
<evidence type="ECO:0000256" key="1">
    <source>
        <dbReference type="ARBA" id="ARBA00022737"/>
    </source>
</evidence>
<dbReference type="InterPro" id="IPR016024">
    <property type="entry name" value="ARM-type_fold"/>
</dbReference>
<dbReference type="PANTHER" id="PTHR22895:SF0">
    <property type="entry name" value="ARMADILLO REPEAT-CONTAINING PROTEIN 6"/>
    <property type="match status" value="1"/>
</dbReference>
<protein>
    <recommendedName>
        <fullName evidence="3">LRRK2 ARM repeat domain-containing protein</fullName>
    </recommendedName>
</protein>
<dbReference type="PANTHER" id="PTHR22895">
    <property type="entry name" value="ARMADILLO REPEAT-CONTAINING PROTEIN 6"/>
    <property type="match status" value="1"/>
</dbReference>
<keyword evidence="1" id="KW-0677">Repeat</keyword>
<evidence type="ECO:0000313" key="4">
    <source>
        <dbReference type="EMBL" id="CAD9282016.1"/>
    </source>
</evidence>
<name>A0A7S1V065_9STRA</name>
<sequence length="261" mass="28434">MSNLAMNDGNRLTICGCGGIGAIVRAMKANSNAAKLQRYACTALGNLARGKKGENREKIKDEGGIKAIVVAMNHFPNSSGLQRTCLRAFGNLAKDDIGRQGILEADGIRAVVAAMRNFANHGIQEAGCHALGNLSMSEQFAAVTVDLGGAQCVTHAMDILDRNEEVQRCGCFALLYMTRGCLEKLQRQGHVDAITRVVEAAIDTFASSRYIRKYGKKTLEETKKVQCDGLVSLDWPILYLPRHQHEGMDPTTMSLQFPSFQ</sequence>
<reference evidence="4" key="1">
    <citation type="submission" date="2021-01" db="EMBL/GenBank/DDBJ databases">
        <authorList>
            <person name="Corre E."/>
            <person name="Pelletier E."/>
            <person name="Niang G."/>
            <person name="Scheremetjew M."/>
            <person name="Finn R."/>
            <person name="Kale V."/>
            <person name="Holt S."/>
            <person name="Cochrane G."/>
            <person name="Meng A."/>
            <person name="Brown T."/>
            <person name="Cohen L."/>
        </authorList>
    </citation>
    <scope>NUCLEOTIDE SEQUENCE</scope>
    <source>
        <strain evidence="4">CCMP 410</strain>
    </source>
</reference>
<evidence type="ECO:0000259" key="3">
    <source>
        <dbReference type="Pfam" id="PF23744"/>
    </source>
</evidence>
<dbReference type="AlphaFoldDB" id="A0A7S1V065"/>
<gene>
    <name evidence="4" type="ORF">GOCE00092_LOCUS10927</name>
</gene>
<proteinExistence type="predicted"/>
<dbReference type="SMART" id="SM00185">
    <property type="entry name" value="ARM"/>
    <property type="match status" value="4"/>
</dbReference>
<dbReference type="InterPro" id="IPR000225">
    <property type="entry name" value="Armadillo"/>
</dbReference>
<dbReference type="SUPFAM" id="SSF48371">
    <property type="entry name" value="ARM repeat"/>
    <property type="match status" value="1"/>
</dbReference>
<dbReference type="EMBL" id="HBGK01021397">
    <property type="protein sequence ID" value="CAD9282016.1"/>
    <property type="molecule type" value="Transcribed_RNA"/>
</dbReference>
<feature type="repeat" description="ARM" evidence="2">
    <location>
        <begin position="18"/>
        <end position="64"/>
    </location>
</feature>